<protein>
    <recommendedName>
        <fullName evidence="2">No apical meristem-associated C-terminal domain-containing protein</fullName>
    </recommendedName>
</protein>
<name>A0AAD8HKL9_9APIA</name>
<evidence type="ECO:0000313" key="4">
    <source>
        <dbReference type="Proteomes" id="UP001237642"/>
    </source>
</evidence>
<sequence>MTKQIYYDDTEKYFTGMDGCWAILAESIKWQDIKPSKRTTNIIEISESEDKIASPIHDKDTQIPSSFESVNVAETTPCSGSVSSPRKRPSGTKLAKKKTKLKIRLKNLRVLGILI</sequence>
<feature type="compositionally biased region" description="Polar residues" evidence="1">
    <location>
        <begin position="74"/>
        <end position="84"/>
    </location>
</feature>
<dbReference type="AlphaFoldDB" id="A0AAD8HKL9"/>
<comment type="caution">
    <text evidence="3">The sequence shown here is derived from an EMBL/GenBank/DDBJ whole genome shotgun (WGS) entry which is preliminary data.</text>
</comment>
<dbReference type="InterPro" id="IPR029466">
    <property type="entry name" value="NAM-associated_C"/>
</dbReference>
<feature type="region of interest" description="Disordered" evidence="1">
    <location>
        <begin position="74"/>
        <end position="98"/>
    </location>
</feature>
<dbReference type="Pfam" id="PF14303">
    <property type="entry name" value="NAM-associated"/>
    <property type="match status" value="1"/>
</dbReference>
<proteinExistence type="predicted"/>
<evidence type="ECO:0000313" key="3">
    <source>
        <dbReference type="EMBL" id="KAK1368919.1"/>
    </source>
</evidence>
<reference evidence="3" key="1">
    <citation type="submission" date="2023-02" db="EMBL/GenBank/DDBJ databases">
        <title>Genome of toxic invasive species Heracleum sosnowskyi carries increased number of genes despite the absence of recent whole-genome duplications.</title>
        <authorList>
            <person name="Schelkunov M."/>
            <person name="Shtratnikova V."/>
            <person name="Makarenko M."/>
            <person name="Klepikova A."/>
            <person name="Omelchenko D."/>
            <person name="Novikova G."/>
            <person name="Obukhova E."/>
            <person name="Bogdanov V."/>
            <person name="Penin A."/>
            <person name="Logacheva M."/>
        </authorList>
    </citation>
    <scope>NUCLEOTIDE SEQUENCE</scope>
    <source>
        <strain evidence="3">Hsosn_3</strain>
        <tissue evidence="3">Leaf</tissue>
    </source>
</reference>
<accession>A0AAD8HKL9</accession>
<reference evidence="3" key="2">
    <citation type="submission" date="2023-05" db="EMBL/GenBank/DDBJ databases">
        <authorList>
            <person name="Schelkunov M.I."/>
        </authorList>
    </citation>
    <scope>NUCLEOTIDE SEQUENCE</scope>
    <source>
        <strain evidence="3">Hsosn_3</strain>
        <tissue evidence="3">Leaf</tissue>
    </source>
</reference>
<keyword evidence="4" id="KW-1185">Reference proteome</keyword>
<feature type="compositionally biased region" description="Basic residues" evidence="1">
    <location>
        <begin position="85"/>
        <end position="98"/>
    </location>
</feature>
<feature type="domain" description="No apical meristem-associated C-terminal" evidence="2">
    <location>
        <begin position="17"/>
        <end position="100"/>
    </location>
</feature>
<gene>
    <name evidence="3" type="ORF">POM88_035011</name>
</gene>
<evidence type="ECO:0000259" key="2">
    <source>
        <dbReference type="Pfam" id="PF14303"/>
    </source>
</evidence>
<organism evidence="3 4">
    <name type="scientific">Heracleum sosnowskyi</name>
    <dbReference type="NCBI Taxonomy" id="360622"/>
    <lineage>
        <taxon>Eukaryota</taxon>
        <taxon>Viridiplantae</taxon>
        <taxon>Streptophyta</taxon>
        <taxon>Embryophyta</taxon>
        <taxon>Tracheophyta</taxon>
        <taxon>Spermatophyta</taxon>
        <taxon>Magnoliopsida</taxon>
        <taxon>eudicotyledons</taxon>
        <taxon>Gunneridae</taxon>
        <taxon>Pentapetalae</taxon>
        <taxon>asterids</taxon>
        <taxon>campanulids</taxon>
        <taxon>Apiales</taxon>
        <taxon>Apiaceae</taxon>
        <taxon>Apioideae</taxon>
        <taxon>apioid superclade</taxon>
        <taxon>Tordylieae</taxon>
        <taxon>Tordyliinae</taxon>
        <taxon>Heracleum</taxon>
    </lineage>
</organism>
<evidence type="ECO:0000256" key="1">
    <source>
        <dbReference type="SAM" id="MobiDB-lite"/>
    </source>
</evidence>
<dbReference type="Proteomes" id="UP001237642">
    <property type="component" value="Unassembled WGS sequence"/>
</dbReference>
<dbReference type="EMBL" id="JAUIZM010000008">
    <property type="protein sequence ID" value="KAK1368919.1"/>
    <property type="molecule type" value="Genomic_DNA"/>
</dbReference>